<gene>
    <name evidence="2" type="ORF">BGZ99_002347</name>
</gene>
<accession>A0A9P6QYY9</accession>
<feature type="non-terminal residue" evidence="2">
    <location>
        <position position="159"/>
    </location>
</feature>
<dbReference type="AlphaFoldDB" id="A0A9P6QYY9"/>
<proteinExistence type="predicted"/>
<keyword evidence="3" id="KW-1185">Reference proteome</keyword>
<name>A0A9P6QYY9_9FUNG</name>
<feature type="region of interest" description="Disordered" evidence="1">
    <location>
        <begin position="68"/>
        <end position="159"/>
    </location>
</feature>
<reference evidence="2" key="1">
    <citation type="journal article" date="2020" name="Fungal Divers.">
        <title>Resolving the Mortierellaceae phylogeny through synthesis of multi-gene phylogenetics and phylogenomics.</title>
        <authorList>
            <person name="Vandepol N."/>
            <person name="Liber J."/>
            <person name="Desiro A."/>
            <person name="Na H."/>
            <person name="Kennedy M."/>
            <person name="Barry K."/>
            <person name="Grigoriev I.V."/>
            <person name="Miller A.N."/>
            <person name="O'Donnell K."/>
            <person name="Stajich J.E."/>
            <person name="Bonito G."/>
        </authorList>
    </citation>
    <scope>NUCLEOTIDE SEQUENCE</scope>
    <source>
        <strain evidence="2">REB-010B</strain>
    </source>
</reference>
<evidence type="ECO:0000313" key="3">
    <source>
        <dbReference type="Proteomes" id="UP000738325"/>
    </source>
</evidence>
<evidence type="ECO:0000313" key="2">
    <source>
        <dbReference type="EMBL" id="KAG0304583.1"/>
    </source>
</evidence>
<evidence type="ECO:0000256" key="1">
    <source>
        <dbReference type="SAM" id="MobiDB-lite"/>
    </source>
</evidence>
<sequence>LKHEFEVGLATNLSADLQTLMVGIETMTLETRDSAPIISHLRSVVLDTVRSFKLNMQTLIANQKLSNLSFNQKKTMDSKKQKNRKPSRPPPRNVRPKTTGGKNAGAKNALSKRPKKLQSNHGPTSRKDHPKAKTQSKAKGSQKNSQPQKGQANRSKGRK</sequence>
<dbReference type="EMBL" id="JAAAIP010001696">
    <property type="protein sequence ID" value="KAG0304583.1"/>
    <property type="molecule type" value="Genomic_DNA"/>
</dbReference>
<organism evidence="2 3">
    <name type="scientific">Dissophora globulifera</name>
    <dbReference type="NCBI Taxonomy" id="979702"/>
    <lineage>
        <taxon>Eukaryota</taxon>
        <taxon>Fungi</taxon>
        <taxon>Fungi incertae sedis</taxon>
        <taxon>Mucoromycota</taxon>
        <taxon>Mortierellomycotina</taxon>
        <taxon>Mortierellomycetes</taxon>
        <taxon>Mortierellales</taxon>
        <taxon>Mortierellaceae</taxon>
        <taxon>Dissophora</taxon>
    </lineage>
</organism>
<protein>
    <submittedName>
        <fullName evidence="2">Uncharacterized protein</fullName>
    </submittedName>
</protein>
<feature type="compositionally biased region" description="Polar residues" evidence="1">
    <location>
        <begin position="137"/>
        <end position="159"/>
    </location>
</feature>
<comment type="caution">
    <text evidence="2">The sequence shown here is derived from an EMBL/GenBank/DDBJ whole genome shotgun (WGS) entry which is preliminary data.</text>
</comment>
<dbReference type="Proteomes" id="UP000738325">
    <property type="component" value="Unassembled WGS sequence"/>
</dbReference>